<dbReference type="InterPro" id="IPR009663">
    <property type="entry name" value="PAP_PilO"/>
</dbReference>
<proteinExistence type="predicted"/>
<dbReference type="Proteomes" id="UP000494261">
    <property type="component" value="Unassembled WGS sequence"/>
</dbReference>
<gene>
    <name evidence="1" type="ORF">BLA13014_04551</name>
</gene>
<reference evidence="1 2" key="1">
    <citation type="submission" date="2019-09" db="EMBL/GenBank/DDBJ databases">
        <authorList>
            <person name="Depoorter E."/>
        </authorList>
    </citation>
    <scope>NUCLEOTIDE SEQUENCE [LARGE SCALE GENOMIC DNA]</scope>
    <source>
        <strain evidence="1">LMG 13014</strain>
    </source>
</reference>
<dbReference type="Pfam" id="PF06864">
    <property type="entry name" value="PAP_PilO"/>
    <property type="match status" value="1"/>
</dbReference>
<dbReference type="RefSeq" id="WP_175024148.1">
    <property type="nucleotide sequence ID" value="NZ_CABVQC010000033.1"/>
</dbReference>
<sequence length="389" mass="42254">MANVIQIGKRRWLAGMTWASYEDTPDKGELRDDAKRLNSTWSAVRIGEDCIQAGFCSAVEGANVGKLYSLAAMLADSRKQPWLGIFKIEEDLWWYIAVRDGHAILPDGDVLGDRDEIFAAREKHSGYTDWNYVEGDVALLEDLIKDIDERPTRIKSLEGIPLKHKLLVGAGVVALAGSAVGSYWWYQAAKQREEMERIRAQIANAVPEVKPVTSTPATTIPLPTALLHACGKAVTLPISQYGWLIDNVSCAVNSATVVWARKDGATVDFRPDGELSADGQKVTQTIDLRLTQQSTDDRIALSEAWEQLLAWSQAAGFTATATVASADKNASALPGATPNAAPLPTEKNVAISVNVSPFDLDFSEIPGLRLTAIKMSASGWDLTGVLYGR</sequence>
<dbReference type="EMBL" id="CABVQC010000033">
    <property type="protein sequence ID" value="VWB97387.1"/>
    <property type="molecule type" value="Genomic_DNA"/>
</dbReference>
<organism evidence="1 2">
    <name type="scientific">Burkholderia aenigmatica</name>
    <dbReference type="NCBI Taxonomy" id="2015348"/>
    <lineage>
        <taxon>Bacteria</taxon>
        <taxon>Pseudomonadati</taxon>
        <taxon>Pseudomonadota</taxon>
        <taxon>Betaproteobacteria</taxon>
        <taxon>Burkholderiales</taxon>
        <taxon>Burkholderiaceae</taxon>
        <taxon>Burkholderia</taxon>
        <taxon>Burkholderia cepacia complex</taxon>
    </lineage>
</organism>
<dbReference type="AlphaFoldDB" id="A0A6P2NRA6"/>
<evidence type="ECO:0000313" key="2">
    <source>
        <dbReference type="Proteomes" id="UP000494261"/>
    </source>
</evidence>
<accession>A0A6P2NRA6</accession>
<name>A0A6P2NRA6_9BURK</name>
<evidence type="ECO:0000313" key="1">
    <source>
        <dbReference type="EMBL" id="VWB97387.1"/>
    </source>
</evidence>
<protein>
    <submittedName>
        <fullName evidence="1">Type IV pilus biosynthesis protein</fullName>
    </submittedName>
</protein>